<reference evidence="2" key="1">
    <citation type="submission" date="2020-06" db="EMBL/GenBank/DDBJ databases">
        <title>WGS assembly of Ceratodon purpureus strain R40.</title>
        <authorList>
            <person name="Carey S.B."/>
            <person name="Jenkins J."/>
            <person name="Shu S."/>
            <person name="Lovell J.T."/>
            <person name="Sreedasyam A."/>
            <person name="Maumus F."/>
            <person name="Tiley G.P."/>
            <person name="Fernandez-Pozo N."/>
            <person name="Barry K."/>
            <person name="Chen C."/>
            <person name="Wang M."/>
            <person name="Lipzen A."/>
            <person name="Daum C."/>
            <person name="Saski C.A."/>
            <person name="Payton A.C."/>
            <person name="Mcbreen J.C."/>
            <person name="Conrad R.E."/>
            <person name="Kollar L.M."/>
            <person name="Olsson S."/>
            <person name="Huttunen S."/>
            <person name="Landis J.B."/>
            <person name="Wickett N.J."/>
            <person name="Johnson M.G."/>
            <person name="Rensing S.A."/>
            <person name="Grimwood J."/>
            <person name="Schmutz J."/>
            <person name="Mcdaniel S.F."/>
        </authorList>
    </citation>
    <scope>NUCLEOTIDE SEQUENCE</scope>
    <source>
        <strain evidence="2">R40</strain>
    </source>
</reference>
<comment type="caution">
    <text evidence="2">The sequence shown here is derived from an EMBL/GenBank/DDBJ whole genome shotgun (WGS) entry which is preliminary data.</text>
</comment>
<accession>A0A8T0GLR3</accession>
<evidence type="ECO:0000313" key="3">
    <source>
        <dbReference type="Proteomes" id="UP000822688"/>
    </source>
</evidence>
<gene>
    <name evidence="2" type="ORF">KC19_10G046100</name>
</gene>
<dbReference type="Proteomes" id="UP000822688">
    <property type="component" value="Chromosome 10"/>
</dbReference>
<dbReference type="EMBL" id="CM026431">
    <property type="protein sequence ID" value="KAG0558678.1"/>
    <property type="molecule type" value="Genomic_DNA"/>
</dbReference>
<feature type="signal peptide" evidence="1">
    <location>
        <begin position="1"/>
        <end position="22"/>
    </location>
</feature>
<dbReference type="AlphaFoldDB" id="A0A8T0GLR3"/>
<feature type="chain" id="PRO_5035820617" description="Secreted protein" evidence="1">
    <location>
        <begin position="23"/>
        <end position="84"/>
    </location>
</feature>
<evidence type="ECO:0008006" key="4">
    <source>
        <dbReference type="Google" id="ProtNLM"/>
    </source>
</evidence>
<keyword evidence="1" id="KW-0732">Signal</keyword>
<sequence length="84" mass="9973">MCRVSWTLYSGSLMLIAIESWSLRSSICNKLGNDQRHVTAHVQTKNLKLSRWVNFFFTRTSCLSKFLEQEENLKISEWPFRIFL</sequence>
<name>A0A8T0GLR3_CERPU</name>
<evidence type="ECO:0000313" key="2">
    <source>
        <dbReference type="EMBL" id="KAG0558678.1"/>
    </source>
</evidence>
<proteinExistence type="predicted"/>
<keyword evidence="3" id="KW-1185">Reference proteome</keyword>
<organism evidence="2 3">
    <name type="scientific">Ceratodon purpureus</name>
    <name type="common">Fire moss</name>
    <name type="synonym">Dicranum purpureum</name>
    <dbReference type="NCBI Taxonomy" id="3225"/>
    <lineage>
        <taxon>Eukaryota</taxon>
        <taxon>Viridiplantae</taxon>
        <taxon>Streptophyta</taxon>
        <taxon>Embryophyta</taxon>
        <taxon>Bryophyta</taxon>
        <taxon>Bryophytina</taxon>
        <taxon>Bryopsida</taxon>
        <taxon>Dicranidae</taxon>
        <taxon>Pseudoditrichales</taxon>
        <taxon>Ditrichaceae</taxon>
        <taxon>Ceratodon</taxon>
    </lineage>
</organism>
<evidence type="ECO:0000256" key="1">
    <source>
        <dbReference type="SAM" id="SignalP"/>
    </source>
</evidence>
<protein>
    <recommendedName>
        <fullName evidence="4">Secreted protein</fullName>
    </recommendedName>
</protein>